<protein>
    <submittedName>
        <fullName evidence="2">PadR family transcriptional regulator</fullName>
    </submittedName>
</protein>
<evidence type="ECO:0000256" key="1">
    <source>
        <dbReference type="SAM" id="MobiDB-lite"/>
    </source>
</evidence>
<dbReference type="SUPFAM" id="SSF46785">
    <property type="entry name" value="Winged helix' DNA-binding domain"/>
    <property type="match status" value="1"/>
</dbReference>
<evidence type="ECO:0000313" key="2">
    <source>
        <dbReference type="EMBL" id="NJC72985.1"/>
    </source>
</evidence>
<proteinExistence type="predicted"/>
<name>A0ABX0Y602_9ACTN</name>
<keyword evidence="3" id="KW-1185">Reference proteome</keyword>
<accession>A0ABX0Y602</accession>
<feature type="region of interest" description="Disordered" evidence="1">
    <location>
        <begin position="1"/>
        <end position="24"/>
    </location>
</feature>
<evidence type="ECO:0000313" key="3">
    <source>
        <dbReference type="Proteomes" id="UP000722989"/>
    </source>
</evidence>
<gene>
    <name evidence="2" type="ORF">HC031_25185</name>
</gene>
<dbReference type="EMBL" id="JAATVY010000024">
    <property type="protein sequence ID" value="NJC72985.1"/>
    <property type="molecule type" value="Genomic_DNA"/>
</dbReference>
<reference evidence="2 3" key="1">
    <citation type="submission" date="2020-03" db="EMBL/GenBank/DDBJ databases">
        <title>WGS of the type strain of Planosporangium spp.</title>
        <authorList>
            <person name="Thawai C."/>
        </authorList>
    </citation>
    <scope>NUCLEOTIDE SEQUENCE [LARGE SCALE GENOMIC DNA]</scope>
    <source>
        <strain evidence="2 3">TBRC 5610</strain>
    </source>
</reference>
<dbReference type="Proteomes" id="UP000722989">
    <property type="component" value="Unassembled WGS sequence"/>
</dbReference>
<organism evidence="2 3">
    <name type="scientific">Planosporangium thailandense</name>
    <dbReference type="NCBI Taxonomy" id="765197"/>
    <lineage>
        <taxon>Bacteria</taxon>
        <taxon>Bacillati</taxon>
        <taxon>Actinomycetota</taxon>
        <taxon>Actinomycetes</taxon>
        <taxon>Micromonosporales</taxon>
        <taxon>Micromonosporaceae</taxon>
        <taxon>Planosporangium</taxon>
    </lineage>
</organism>
<sequence length="135" mass="14793">MVHDVPGAGHLGVERRTEAGAAAAPRHTLSLTAEGCAELRRRLAAPTDVDIRDGSRFFVLLAFLAHLADPAAQATVLQRRLDFLSGPASFFHAGNRPLRAEDQPDPFRRGMLTIARAQSRAEKRWLTDTIAELRS</sequence>
<dbReference type="RefSeq" id="WP_167927892.1">
    <property type="nucleotide sequence ID" value="NZ_JAATVY010000024.1"/>
</dbReference>
<comment type="caution">
    <text evidence="2">The sequence shown here is derived from an EMBL/GenBank/DDBJ whole genome shotgun (WGS) entry which is preliminary data.</text>
</comment>
<dbReference type="InterPro" id="IPR036390">
    <property type="entry name" value="WH_DNA-bd_sf"/>
</dbReference>